<dbReference type="InterPro" id="IPR001387">
    <property type="entry name" value="Cro/C1-type_HTH"/>
</dbReference>
<protein>
    <submittedName>
        <fullName evidence="5">Peptidase S24</fullName>
    </submittedName>
</protein>
<dbReference type="SUPFAM" id="SSF47413">
    <property type="entry name" value="lambda repressor-like DNA-binding domains"/>
    <property type="match status" value="1"/>
</dbReference>
<keyword evidence="2" id="KW-0238">DNA-binding</keyword>
<dbReference type="SMART" id="SM00530">
    <property type="entry name" value="HTH_XRE"/>
    <property type="match status" value="1"/>
</dbReference>
<evidence type="ECO:0000256" key="1">
    <source>
        <dbReference type="ARBA" id="ARBA00023015"/>
    </source>
</evidence>
<dbReference type="PANTHER" id="PTHR40661">
    <property type="match status" value="1"/>
</dbReference>
<sequence>MKWWQRLQQAVDEKGWSKKQLSDRSGIPYDNINKYMRGDIEQPRGNTLPTLAKTLGVSLFWLRDGITDSSEQNLRVTSSPLMSVAVVGKVEAGTFREVDAFDQSQMELVSLPRDERFPNARQMIFDVSGDSMNELKPRPILEGDRIVAVSFEDIAHEIVLRDGMVVVVERSRDGGQTREWSVKQLEIYQDRTEFHPRSSNARHKPIVITRDHDADDGTQVEIIGITRRVINDIAL</sequence>
<dbReference type="InterPro" id="IPR010982">
    <property type="entry name" value="Lambda_DNA-bd_dom_sf"/>
</dbReference>
<evidence type="ECO:0000313" key="5">
    <source>
        <dbReference type="EMBL" id="POO54476.1"/>
    </source>
</evidence>
<feature type="domain" description="HTH cro/C1-type" evidence="4">
    <location>
        <begin position="7"/>
        <end position="62"/>
    </location>
</feature>
<accession>A0AAE5S293</accession>
<dbReference type="Gene3D" id="2.10.109.10">
    <property type="entry name" value="Umud Fragment, subunit A"/>
    <property type="match status" value="1"/>
</dbReference>
<evidence type="ECO:0000256" key="2">
    <source>
        <dbReference type="ARBA" id="ARBA00023125"/>
    </source>
</evidence>
<dbReference type="Pfam" id="PF00717">
    <property type="entry name" value="Peptidase_S24"/>
    <property type="match status" value="1"/>
</dbReference>
<dbReference type="GeneID" id="86878121"/>
<dbReference type="PANTHER" id="PTHR40661:SF1">
    <property type="entry name" value="HTH CRO_C1-TYPE DOMAIN-CONTAINING PROTEIN"/>
    <property type="match status" value="1"/>
</dbReference>
<dbReference type="PROSITE" id="PS50943">
    <property type="entry name" value="HTH_CROC1"/>
    <property type="match status" value="1"/>
</dbReference>
<proteinExistence type="predicted"/>
<dbReference type="SUPFAM" id="SSF51306">
    <property type="entry name" value="LexA/Signal peptidase"/>
    <property type="match status" value="1"/>
</dbReference>
<comment type="caution">
    <text evidence="5">The sequence shown here is derived from an EMBL/GenBank/DDBJ whole genome shotgun (WGS) entry which is preliminary data.</text>
</comment>
<dbReference type="Proteomes" id="UP000237447">
    <property type="component" value="Unassembled WGS sequence"/>
</dbReference>
<evidence type="ECO:0000313" key="6">
    <source>
        <dbReference type="Proteomes" id="UP000237447"/>
    </source>
</evidence>
<dbReference type="Gene3D" id="1.10.260.40">
    <property type="entry name" value="lambda repressor-like DNA-binding domains"/>
    <property type="match status" value="1"/>
</dbReference>
<name>A0AAE5S293_9HYPH</name>
<dbReference type="Pfam" id="PF01381">
    <property type="entry name" value="HTH_3"/>
    <property type="match status" value="1"/>
</dbReference>
<dbReference type="InterPro" id="IPR036286">
    <property type="entry name" value="LexA/Signal_pep-like_sf"/>
</dbReference>
<gene>
    <name evidence="5" type="ORF">CPJ18_01835</name>
</gene>
<dbReference type="GO" id="GO:0003677">
    <property type="term" value="F:DNA binding"/>
    <property type="evidence" value="ECO:0007669"/>
    <property type="project" value="UniProtKB-KW"/>
</dbReference>
<keyword evidence="1" id="KW-0805">Transcription regulation</keyword>
<organism evidence="5 6">
    <name type="scientific">Agrobacterium rosae</name>
    <dbReference type="NCBI Taxonomy" id="1972867"/>
    <lineage>
        <taxon>Bacteria</taxon>
        <taxon>Pseudomonadati</taxon>
        <taxon>Pseudomonadota</taxon>
        <taxon>Alphaproteobacteria</taxon>
        <taxon>Hyphomicrobiales</taxon>
        <taxon>Rhizobiaceae</taxon>
        <taxon>Rhizobium/Agrobacterium group</taxon>
        <taxon>Agrobacterium</taxon>
    </lineage>
</organism>
<keyword evidence="3" id="KW-0804">Transcription</keyword>
<dbReference type="InterPro" id="IPR015927">
    <property type="entry name" value="Peptidase_S24_S26A/B/C"/>
</dbReference>
<evidence type="ECO:0000256" key="3">
    <source>
        <dbReference type="ARBA" id="ARBA00023163"/>
    </source>
</evidence>
<dbReference type="EMBL" id="NXEJ01000001">
    <property type="protein sequence ID" value="POO54476.1"/>
    <property type="molecule type" value="Genomic_DNA"/>
</dbReference>
<evidence type="ECO:0000259" key="4">
    <source>
        <dbReference type="PROSITE" id="PS50943"/>
    </source>
</evidence>
<dbReference type="RefSeq" id="WP_103656945.1">
    <property type="nucleotide sequence ID" value="NZ_NXEJ01000001.1"/>
</dbReference>
<dbReference type="CDD" id="cd00093">
    <property type="entry name" value="HTH_XRE"/>
    <property type="match status" value="1"/>
</dbReference>
<dbReference type="AlphaFoldDB" id="A0AAE5S293"/>
<reference evidence="5 6" key="1">
    <citation type="journal article" date="2018" name="Syst. Appl. Microbiol.">
        <title>Agrobacterium rosae sp. nov., isolated from galls on different agricultural crops.</title>
        <authorList>
            <person name="Kuzmanovic N."/>
            <person name="Pulawska J."/>
            <person name="Smalla K."/>
            <person name="Nesme X."/>
        </authorList>
    </citation>
    <scope>NUCLEOTIDE SEQUENCE [LARGE SCALE GENOMIC DNA]</scope>
    <source>
        <strain evidence="5 6">NCPPB 1650</strain>
    </source>
</reference>